<feature type="compositionally biased region" description="Low complexity" evidence="1">
    <location>
        <begin position="90"/>
        <end position="101"/>
    </location>
</feature>
<name>A0AAN8QPF7_9TELE</name>
<protein>
    <submittedName>
        <fullName evidence="2">Uncharacterized protein</fullName>
    </submittedName>
</protein>
<evidence type="ECO:0000313" key="3">
    <source>
        <dbReference type="Proteomes" id="UP001356427"/>
    </source>
</evidence>
<comment type="caution">
    <text evidence="2">The sequence shown here is derived from an EMBL/GenBank/DDBJ whole genome shotgun (WGS) entry which is preliminary data.</text>
</comment>
<evidence type="ECO:0000313" key="2">
    <source>
        <dbReference type="EMBL" id="KAK6307251.1"/>
    </source>
</evidence>
<accession>A0AAN8QPF7</accession>
<evidence type="ECO:0000256" key="1">
    <source>
        <dbReference type="SAM" id="MobiDB-lite"/>
    </source>
</evidence>
<feature type="compositionally biased region" description="Basic and acidic residues" evidence="1">
    <location>
        <begin position="48"/>
        <end position="65"/>
    </location>
</feature>
<feature type="compositionally biased region" description="Polar residues" evidence="1">
    <location>
        <begin position="102"/>
        <end position="111"/>
    </location>
</feature>
<feature type="compositionally biased region" description="Basic and acidic residues" evidence="1">
    <location>
        <begin position="75"/>
        <end position="86"/>
    </location>
</feature>
<dbReference type="Proteomes" id="UP001356427">
    <property type="component" value="Unassembled WGS sequence"/>
</dbReference>
<sequence length="152" mass="17209">MSGSGGHTAARMQEQRNMLDLQAFLEDGLRSELLLQRQLQAIKEAHKQQLQETERRQRVGLEKRIQQNSMLSAGVDRRSSTDRQLDKLFSSRGPRRSSSMSDLTSGKRSTSRTSQQVYHILCSLGIHHNCYTDRITATSAPKTNRNRAAPTK</sequence>
<reference evidence="2 3" key="1">
    <citation type="submission" date="2021-04" db="EMBL/GenBank/DDBJ databases">
        <authorList>
            <person name="De Guttry C."/>
            <person name="Zahm M."/>
            <person name="Klopp C."/>
            <person name="Cabau C."/>
            <person name="Louis A."/>
            <person name="Berthelot C."/>
            <person name="Parey E."/>
            <person name="Roest Crollius H."/>
            <person name="Montfort J."/>
            <person name="Robinson-Rechavi M."/>
            <person name="Bucao C."/>
            <person name="Bouchez O."/>
            <person name="Gislard M."/>
            <person name="Lluch J."/>
            <person name="Milhes M."/>
            <person name="Lampietro C."/>
            <person name="Lopez Roques C."/>
            <person name="Donnadieu C."/>
            <person name="Braasch I."/>
            <person name="Desvignes T."/>
            <person name="Postlethwait J."/>
            <person name="Bobe J."/>
            <person name="Wedekind C."/>
            <person name="Guiguen Y."/>
        </authorList>
    </citation>
    <scope>NUCLEOTIDE SEQUENCE [LARGE SCALE GENOMIC DNA]</scope>
    <source>
        <strain evidence="2">Cs_M1</strain>
        <tissue evidence="2">Blood</tissue>
    </source>
</reference>
<dbReference type="AlphaFoldDB" id="A0AAN8QPF7"/>
<feature type="region of interest" description="Disordered" evidence="1">
    <location>
        <begin position="48"/>
        <end position="111"/>
    </location>
</feature>
<proteinExistence type="predicted"/>
<dbReference type="EMBL" id="JAGTTL010000020">
    <property type="protein sequence ID" value="KAK6307251.1"/>
    <property type="molecule type" value="Genomic_DNA"/>
</dbReference>
<gene>
    <name evidence="2" type="ORF">J4Q44_G00223990</name>
</gene>
<organism evidence="2 3">
    <name type="scientific">Coregonus suidteri</name>
    <dbReference type="NCBI Taxonomy" id="861788"/>
    <lineage>
        <taxon>Eukaryota</taxon>
        <taxon>Metazoa</taxon>
        <taxon>Chordata</taxon>
        <taxon>Craniata</taxon>
        <taxon>Vertebrata</taxon>
        <taxon>Euteleostomi</taxon>
        <taxon>Actinopterygii</taxon>
        <taxon>Neopterygii</taxon>
        <taxon>Teleostei</taxon>
        <taxon>Protacanthopterygii</taxon>
        <taxon>Salmoniformes</taxon>
        <taxon>Salmonidae</taxon>
        <taxon>Coregoninae</taxon>
        <taxon>Coregonus</taxon>
    </lineage>
</organism>
<keyword evidence="3" id="KW-1185">Reference proteome</keyword>